<dbReference type="PANTHER" id="PTHR24394">
    <property type="entry name" value="ZINC FINGER PROTEIN"/>
    <property type="match status" value="1"/>
</dbReference>
<keyword evidence="5 8" id="KW-0862">Zinc</keyword>
<feature type="compositionally biased region" description="Polar residues" evidence="9">
    <location>
        <begin position="353"/>
        <end position="362"/>
    </location>
</feature>
<feature type="domain" description="C2H2-type" evidence="10">
    <location>
        <begin position="394"/>
        <end position="421"/>
    </location>
</feature>
<feature type="domain" description="ZAD" evidence="11">
    <location>
        <begin position="165"/>
        <end position="239"/>
    </location>
</feature>
<feature type="compositionally biased region" description="Basic and acidic residues" evidence="9">
    <location>
        <begin position="7"/>
        <end position="34"/>
    </location>
</feature>
<dbReference type="Pfam" id="PF13894">
    <property type="entry name" value="zf-C2H2_4"/>
    <property type="match status" value="1"/>
</dbReference>
<evidence type="ECO:0000256" key="3">
    <source>
        <dbReference type="ARBA" id="ARBA00022737"/>
    </source>
</evidence>
<feature type="compositionally biased region" description="Basic and acidic residues" evidence="9">
    <location>
        <begin position="75"/>
        <end position="88"/>
    </location>
</feature>
<dbReference type="GO" id="GO:0000981">
    <property type="term" value="F:DNA-binding transcription factor activity, RNA polymerase II-specific"/>
    <property type="evidence" value="ECO:0007669"/>
    <property type="project" value="TreeGrafter"/>
</dbReference>
<dbReference type="InterPro" id="IPR013087">
    <property type="entry name" value="Znf_C2H2_type"/>
</dbReference>
<dbReference type="FunFam" id="3.30.160.60:FF:000065">
    <property type="entry name" value="B-cell CLL/lymphoma 6, member B"/>
    <property type="match status" value="1"/>
</dbReference>
<reference evidence="12 13" key="1">
    <citation type="submission" date="2020-11" db="EMBL/GenBank/DDBJ databases">
        <authorList>
            <person name="Wallbank WR R."/>
            <person name="Pardo Diaz C."/>
            <person name="Kozak K."/>
            <person name="Martin S."/>
            <person name="Jiggins C."/>
            <person name="Moest M."/>
            <person name="Warren A I."/>
            <person name="Generalovic N T."/>
            <person name="Byers J.R.P. K."/>
            <person name="Montejo-Kovacevich G."/>
            <person name="Yen C E."/>
        </authorList>
    </citation>
    <scope>NUCLEOTIDE SEQUENCE [LARGE SCALE GENOMIC DNA]</scope>
</reference>
<accession>A0A7R8YLF4</accession>
<gene>
    <name evidence="12" type="ORF">HERILL_LOCUS793</name>
</gene>
<dbReference type="PROSITE" id="PS00028">
    <property type="entry name" value="ZINC_FINGER_C2H2_1"/>
    <property type="match status" value="3"/>
</dbReference>
<keyword evidence="2 8" id="KW-0479">Metal-binding</keyword>
<feature type="binding site" evidence="8">
    <location>
        <position position="170"/>
    </location>
    <ligand>
        <name>Zn(2+)</name>
        <dbReference type="ChEBI" id="CHEBI:29105"/>
    </ligand>
</feature>
<protein>
    <submittedName>
        <fullName evidence="12">Uncharacterized protein</fullName>
    </submittedName>
</protein>
<evidence type="ECO:0000259" key="10">
    <source>
        <dbReference type="PROSITE" id="PS50157"/>
    </source>
</evidence>
<dbReference type="SMART" id="SM00355">
    <property type="entry name" value="ZnF_C2H2"/>
    <property type="match status" value="4"/>
</dbReference>
<evidence type="ECO:0000259" key="11">
    <source>
        <dbReference type="PROSITE" id="PS51915"/>
    </source>
</evidence>
<dbReference type="Pfam" id="PF00096">
    <property type="entry name" value="zf-C2H2"/>
    <property type="match status" value="1"/>
</dbReference>
<keyword evidence="3" id="KW-0677">Repeat</keyword>
<dbReference type="PANTHER" id="PTHR24394:SF44">
    <property type="entry name" value="ZINC FINGER PROTEIN 271-LIKE"/>
    <property type="match status" value="1"/>
</dbReference>
<proteinExistence type="predicted"/>
<evidence type="ECO:0000256" key="5">
    <source>
        <dbReference type="ARBA" id="ARBA00022833"/>
    </source>
</evidence>
<keyword evidence="13" id="KW-1185">Reference proteome</keyword>
<organism evidence="12 13">
    <name type="scientific">Hermetia illucens</name>
    <name type="common">Black soldier fly</name>
    <dbReference type="NCBI Taxonomy" id="343691"/>
    <lineage>
        <taxon>Eukaryota</taxon>
        <taxon>Metazoa</taxon>
        <taxon>Ecdysozoa</taxon>
        <taxon>Arthropoda</taxon>
        <taxon>Hexapoda</taxon>
        <taxon>Insecta</taxon>
        <taxon>Pterygota</taxon>
        <taxon>Neoptera</taxon>
        <taxon>Endopterygota</taxon>
        <taxon>Diptera</taxon>
        <taxon>Brachycera</taxon>
        <taxon>Stratiomyomorpha</taxon>
        <taxon>Stratiomyidae</taxon>
        <taxon>Hermetiinae</taxon>
        <taxon>Hermetia</taxon>
    </lineage>
</organism>
<feature type="compositionally biased region" description="Acidic residues" evidence="9">
    <location>
        <begin position="35"/>
        <end position="44"/>
    </location>
</feature>
<evidence type="ECO:0000256" key="7">
    <source>
        <dbReference type="PROSITE-ProRule" id="PRU00042"/>
    </source>
</evidence>
<dbReference type="AlphaFoldDB" id="A0A7R8YLF4"/>
<dbReference type="SUPFAM" id="SSF57716">
    <property type="entry name" value="Glucocorticoid receptor-like (DNA-binding domain)"/>
    <property type="match status" value="1"/>
</dbReference>
<feature type="region of interest" description="Disordered" evidence="9">
    <location>
        <begin position="471"/>
        <end position="495"/>
    </location>
</feature>
<evidence type="ECO:0000313" key="13">
    <source>
        <dbReference type="Proteomes" id="UP000594454"/>
    </source>
</evidence>
<feature type="region of interest" description="Disordered" evidence="9">
    <location>
        <begin position="279"/>
        <end position="362"/>
    </location>
</feature>
<feature type="compositionally biased region" description="Basic residues" evidence="9">
    <location>
        <begin position="333"/>
        <end position="342"/>
    </location>
</feature>
<dbReference type="SMART" id="SM00868">
    <property type="entry name" value="zf-AD"/>
    <property type="match status" value="1"/>
</dbReference>
<dbReference type="OrthoDB" id="6601382at2759"/>
<feature type="binding site" evidence="8">
    <location>
        <position position="215"/>
    </location>
    <ligand>
        <name>Zn(2+)</name>
        <dbReference type="ChEBI" id="CHEBI:29105"/>
    </ligand>
</feature>
<dbReference type="Gene3D" id="3.30.160.60">
    <property type="entry name" value="Classic Zinc Finger"/>
    <property type="match status" value="3"/>
</dbReference>
<evidence type="ECO:0000313" key="12">
    <source>
        <dbReference type="EMBL" id="CAD7077448.1"/>
    </source>
</evidence>
<sequence>MCEGEKEDASSQKEGAEVQEPPKKEEEAATTKEDETVEMLDIVEAETSVVEETVEEEKINNGEEPLVTADEPVENNEKKESEEIKEAEVSADVDAEAESSSKPALPSSPVTKNNVDATPVRKSAELKKASPPKQKINLEQPKPKSITNSVAPNTAAILDSEDSAKRCRICLGIENLTDIWESDESTTVAANIMILCPTVKIAKKDMMPQFICNACLQSLRVAIHFKTLGETTDKELRSTVKQRRKNLRETEFVVIDCNDEGGEVEENINFFSDDEEFHPPTDYNVSESHSDSDSSFDVKKTRGRRSLRKKVRRSRRGRKRTFSPKAEKLEPVRKKRMGRPARKSKETADEGTGNESSKSSKASKPTQCVYCDQTFPSLVALREHKKSHIGEKPFKCEICDRTFKFIGSFKTHQEKHKVPDDLMCTQCNKRYPNKTELRRHMVDVHDEPVAKYICAKCKRAFTSEKRLERHKEANCPGVETPQGKEKKPKPEPDSIALGRDLFKCVAPLTTTYWSDSFSD</sequence>
<dbReference type="Pfam" id="PF13912">
    <property type="entry name" value="zf-C2H2_6"/>
    <property type="match status" value="1"/>
</dbReference>
<feature type="domain" description="C2H2-type" evidence="10">
    <location>
        <begin position="452"/>
        <end position="481"/>
    </location>
</feature>
<dbReference type="PROSITE" id="PS50157">
    <property type="entry name" value="ZINC_FINGER_C2H2_2"/>
    <property type="match status" value="4"/>
</dbReference>
<name>A0A7R8YLF4_HERIL</name>
<evidence type="ECO:0000256" key="4">
    <source>
        <dbReference type="ARBA" id="ARBA00022771"/>
    </source>
</evidence>
<keyword evidence="6" id="KW-0539">Nucleus</keyword>
<feature type="binding site" evidence="8">
    <location>
        <position position="167"/>
    </location>
    <ligand>
        <name>Zn(2+)</name>
        <dbReference type="ChEBI" id="CHEBI:29105"/>
    </ligand>
</feature>
<dbReference type="GO" id="GO:0008270">
    <property type="term" value="F:zinc ion binding"/>
    <property type="evidence" value="ECO:0007669"/>
    <property type="project" value="UniProtKB-UniRule"/>
</dbReference>
<dbReference type="SUPFAM" id="SSF57667">
    <property type="entry name" value="beta-beta-alpha zinc fingers"/>
    <property type="match status" value="2"/>
</dbReference>
<feature type="binding site" evidence="8">
    <location>
        <position position="212"/>
    </location>
    <ligand>
        <name>Zn(2+)</name>
        <dbReference type="ChEBI" id="CHEBI:29105"/>
    </ligand>
</feature>
<dbReference type="FunCoup" id="A0A7R8YLF4">
    <property type="interactions" value="643"/>
</dbReference>
<evidence type="ECO:0000256" key="1">
    <source>
        <dbReference type="ARBA" id="ARBA00004123"/>
    </source>
</evidence>
<comment type="subcellular location">
    <subcellularLocation>
        <location evidence="1">Nucleus</location>
    </subcellularLocation>
</comment>
<feature type="region of interest" description="Disordered" evidence="9">
    <location>
        <begin position="1"/>
        <end position="150"/>
    </location>
</feature>
<evidence type="ECO:0000256" key="2">
    <source>
        <dbReference type="ARBA" id="ARBA00022723"/>
    </source>
</evidence>
<dbReference type="InterPro" id="IPR012934">
    <property type="entry name" value="Znf_AD"/>
</dbReference>
<evidence type="ECO:0000256" key="8">
    <source>
        <dbReference type="PROSITE-ProRule" id="PRU01263"/>
    </source>
</evidence>
<dbReference type="Proteomes" id="UP000594454">
    <property type="component" value="Chromosome 1"/>
</dbReference>
<feature type="compositionally biased region" description="Basic and acidic residues" evidence="9">
    <location>
        <begin position="482"/>
        <end position="492"/>
    </location>
</feature>
<feature type="compositionally biased region" description="Basic and acidic residues" evidence="9">
    <location>
        <begin position="288"/>
        <end position="300"/>
    </location>
</feature>
<dbReference type="InParanoid" id="A0A7R8YLF4"/>
<evidence type="ECO:0000256" key="6">
    <source>
        <dbReference type="ARBA" id="ARBA00023242"/>
    </source>
</evidence>
<dbReference type="EMBL" id="LR899009">
    <property type="protein sequence ID" value="CAD7077448.1"/>
    <property type="molecule type" value="Genomic_DNA"/>
</dbReference>
<evidence type="ECO:0000256" key="9">
    <source>
        <dbReference type="SAM" id="MobiDB-lite"/>
    </source>
</evidence>
<feature type="domain" description="C2H2-type" evidence="10">
    <location>
        <begin position="422"/>
        <end position="450"/>
    </location>
</feature>
<dbReference type="InterPro" id="IPR036236">
    <property type="entry name" value="Znf_C2H2_sf"/>
</dbReference>
<keyword evidence="4 7" id="KW-0863">Zinc-finger</keyword>
<dbReference type="Pfam" id="PF07776">
    <property type="entry name" value="zf-AD"/>
    <property type="match status" value="1"/>
</dbReference>
<feature type="compositionally biased region" description="Basic residues" evidence="9">
    <location>
        <begin position="301"/>
        <end position="322"/>
    </location>
</feature>
<dbReference type="GO" id="GO:0005634">
    <property type="term" value="C:nucleus"/>
    <property type="evidence" value="ECO:0007669"/>
    <property type="project" value="UniProtKB-SubCell"/>
</dbReference>
<feature type="domain" description="C2H2-type" evidence="10">
    <location>
        <begin position="366"/>
        <end position="393"/>
    </location>
</feature>
<dbReference type="Gene3D" id="3.40.1800.20">
    <property type="match status" value="1"/>
</dbReference>
<dbReference type="PROSITE" id="PS51915">
    <property type="entry name" value="ZAD"/>
    <property type="match status" value="1"/>
</dbReference>